<dbReference type="OrthoDB" id="9795206at2"/>
<dbReference type="AlphaFoldDB" id="A0A0K9F5E5"/>
<feature type="domain" description="N-acetyltransferase" evidence="1">
    <location>
        <begin position="11"/>
        <end position="175"/>
    </location>
</feature>
<dbReference type="RefSeq" id="WP_049668714.1">
    <property type="nucleotide sequence ID" value="NZ_JBIVRT010000006.1"/>
</dbReference>
<dbReference type="PANTHER" id="PTHR43415:SF5">
    <property type="entry name" value="ACETYLTRANSFERASE"/>
    <property type="match status" value="1"/>
</dbReference>
<dbReference type="PANTHER" id="PTHR43415">
    <property type="entry name" value="SPERMIDINE N(1)-ACETYLTRANSFERASE"/>
    <property type="match status" value="1"/>
</dbReference>
<dbReference type="CDD" id="cd04301">
    <property type="entry name" value="NAT_SF"/>
    <property type="match status" value="1"/>
</dbReference>
<gene>
    <name evidence="2" type="ORF">ACZ11_22290</name>
</gene>
<dbReference type="GO" id="GO:0016747">
    <property type="term" value="F:acyltransferase activity, transferring groups other than amino-acyl groups"/>
    <property type="evidence" value="ECO:0007669"/>
    <property type="project" value="InterPro"/>
</dbReference>
<accession>A0A0K9F5E5</accession>
<dbReference type="Pfam" id="PF13302">
    <property type="entry name" value="Acetyltransf_3"/>
    <property type="match status" value="1"/>
</dbReference>
<dbReference type="Gene3D" id="3.40.630.30">
    <property type="match status" value="1"/>
</dbReference>
<name>A0A0K9F5E5_9BACI</name>
<dbReference type="GeneID" id="96600941"/>
<dbReference type="PATRIC" id="fig|582475.4.peg.3582"/>
<dbReference type="InterPro" id="IPR016181">
    <property type="entry name" value="Acyl_CoA_acyltransferase"/>
</dbReference>
<dbReference type="EMBL" id="LFXJ01000010">
    <property type="protein sequence ID" value="KMY29814.1"/>
    <property type="molecule type" value="Genomic_DNA"/>
</dbReference>
<sequence length="186" mass="21658">MKVSYWRGEKIRLRAPKSEDIHIFENLDDDILKNLDSVAFPRTNQQIEEWINEISQGASTESDDFYWIAEDASNNIVGSIEVSGCDAKNGTFDYAITVFPSHRGKGYAKDMILTILKHYFFELRYQKATICIYSFNASSIALHKKLRFVEEGRLRNMIYTNGTFYDEVYFGMTKDEFNLFQQNPLL</sequence>
<evidence type="ECO:0000313" key="2">
    <source>
        <dbReference type="EMBL" id="KMY29814.1"/>
    </source>
</evidence>
<keyword evidence="2" id="KW-0808">Transferase</keyword>
<evidence type="ECO:0000259" key="1">
    <source>
        <dbReference type="PROSITE" id="PS51186"/>
    </source>
</evidence>
<protein>
    <submittedName>
        <fullName evidence="2">Acetyltransferase</fullName>
    </submittedName>
</protein>
<dbReference type="InterPro" id="IPR000182">
    <property type="entry name" value="GNAT_dom"/>
</dbReference>
<evidence type="ECO:0000313" key="3">
    <source>
        <dbReference type="Proteomes" id="UP000037326"/>
    </source>
</evidence>
<comment type="caution">
    <text evidence="2">The sequence shown here is derived from an EMBL/GenBank/DDBJ whole genome shotgun (WGS) entry which is preliminary data.</text>
</comment>
<dbReference type="Proteomes" id="UP000037326">
    <property type="component" value="Unassembled WGS sequence"/>
</dbReference>
<dbReference type="PROSITE" id="PS51186">
    <property type="entry name" value="GNAT"/>
    <property type="match status" value="1"/>
</dbReference>
<dbReference type="SUPFAM" id="SSF55729">
    <property type="entry name" value="Acyl-CoA N-acyltransferases (Nat)"/>
    <property type="match status" value="1"/>
</dbReference>
<reference evidence="3" key="1">
    <citation type="submission" date="2015-07" db="EMBL/GenBank/DDBJ databases">
        <authorList>
            <consortium name="Consortium for Microbial Forensics and Genomics (microFORGE)"/>
            <person name="Knight B.M."/>
            <person name="Roberts D.P."/>
            <person name="Lin D."/>
            <person name="Hari K."/>
            <person name="Fletcher J."/>
            <person name="Melcher U."/>
            <person name="Blagden T."/>
            <person name="Winegar R.A."/>
        </authorList>
    </citation>
    <scope>NUCLEOTIDE SEQUENCE [LARGE SCALE GENOMIC DNA]</scope>
    <source>
        <strain evidence="3">DSM 23493</strain>
    </source>
</reference>
<organism evidence="2 3">
    <name type="scientific">Lysinibacillus xylanilyticus</name>
    <dbReference type="NCBI Taxonomy" id="582475"/>
    <lineage>
        <taxon>Bacteria</taxon>
        <taxon>Bacillati</taxon>
        <taxon>Bacillota</taxon>
        <taxon>Bacilli</taxon>
        <taxon>Bacillales</taxon>
        <taxon>Bacillaceae</taxon>
        <taxon>Lysinibacillus</taxon>
    </lineage>
</organism>
<proteinExistence type="predicted"/>